<dbReference type="Pfam" id="PF01890">
    <property type="entry name" value="CbiG_C"/>
    <property type="match status" value="1"/>
</dbReference>
<keyword evidence="3" id="KW-1185">Reference proteome</keyword>
<comment type="caution">
    <text evidence="2">The sequence shown here is derived from an EMBL/GenBank/DDBJ whole genome shotgun (WGS) entry which is preliminary data.</text>
</comment>
<evidence type="ECO:0000259" key="1">
    <source>
        <dbReference type="Pfam" id="PF01890"/>
    </source>
</evidence>
<gene>
    <name evidence="2" type="ORF">A3840_15110</name>
</gene>
<organism evidence="2 3">
    <name type="scientific">Devosia elaeis</name>
    <dbReference type="NCBI Taxonomy" id="1770058"/>
    <lineage>
        <taxon>Bacteria</taxon>
        <taxon>Pseudomonadati</taxon>
        <taxon>Pseudomonadota</taxon>
        <taxon>Alphaproteobacteria</taxon>
        <taxon>Hyphomicrobiales</taxon>
        <taxon>Devosiaceae</taxon>
        <taxon>Devosia</taxon>
    </lineage>
</organism>
<evidence type="ECO:0000313" key="2">
    <source>
        <dbReference type="EMBL" id="OAM75061.1"/>
    </source>
</evidence>
<dbReference type="OrthoDB" id="7951147at2"/>
<protein>
    <recommendedName>
        <fullName evidence="1">CobE/GbiG C-terminal domain-containing protein</fullName>
    </recommendedName>
</protein>
<dbReference type="InterPro" id="IPR052553">
    <property type="entry name" value="CbiG_hydrolase"/>
</dbReference>
<accession>A0A178HQE7</accession>
<dbReference type="STRING" id="1770058.A3840_15110"/>
<feature type="domain" description="CobE/GbiG C-terminal" evidence="1">
    <location>
        <begin position="20"/>
        <end position="132"/>
    </location>
</feature>
<dbReference type="Proteomes" id="UP000078389">
    <property type="component" value="Unassembled WGS sequence"/>
</dbReference>
<evidence type="ECO:0000313" key="3">
    <source>
        <dbReference type="Proteomes" id="UP000078389"/>
    </source>
</evidence>
<sequence>MIDDCTGRGLIGQEPVLPGIVAGLGLREAATVEELLTLLDSALAEAELKRSQLAALATLEGKHAHPALRRVASLLDIPVLALPAAMLHRPVPNPSRRVELHLRLPSVAEAVCLAFGPLLLEKRRSANATCALSLHGAPMSSAASAAATLSTSNAGP</sequence>
<dbReference type="InterPro" id="IPR036518">
    <property type="entry name" value="CobE/GbiG_C_sf"/>
</dbReference>
<dbReference type="InterPro" id="IPR002750">
    <property type="entry name" value="CobE/GbiG_C"/>
</dbReference>
<dbReference type="Gene3D" id="3.30.420.180">
    <property type="entry name" value="CobE/GbiG C-terminal domain"/>
    <property type="match status" value="1"/>
</dbReference>
<reference evidence="2 3" key="1">
    <citation type="submission" date="2016-03" db="EMBL/GenBank/DDBJ databases">
        <title>Genome sequencing of Devosia sp. S37.</title>
        <authorList>
            <person name="Mohd Nor M."/>
        </authorList>
    </citation>
    <scope>NUCLEOTIDE SEQUENCE [LARGE SCALE GENOMIC DNA]</scope>
    <source>
        <strain evidence="2 3">S37</strain>
    </source>
</reference>
<dbReference type="SUPFAM" id="SSF159664">
    <property type="entry name" value="CobE/GbiG C-terminal domain-like"/>
    <property type="match status" value="1"/>
</dbReference>
<dbReference type="AlphaFoldDB" id="A0A178HQE7"/>
<dbReference type="PANTHER" id="PTHR37477:SF1">
    <property type="entry name" value="COBALT-PRECORRIN-5A HYDROLASE"/>
    <property type="match status" value="1"/>
</dbReference>
<dbReference type="EMBL" id="LVVY01000115">
    <property type="protein sequence ID" value="OAM75061.1"/>
    <property type="molecule type" value="Genomic_DNA"/>
</dbReference>
<dbReference type="RefSeq" id="WP_067458593.1">
    <property type="nucleotide sequence ID" value="NZ_LVVY01000115.1"/>
</dbReference>
<name>A0A178HQE7_9HYPH</name>
<dbReference type="PANTHER" id="PTHR37477">
    <property type="entry name" value="COBALT-PRECORRIN-5A HYDROLASE"/>
    <property type="match status" value="1"/>
</dbReference>
<dbReference type="GO" id="GO:0009236">
    <property type="term" value="P:cobalamin biosynthetic process"/>
    <property type="evidence" value="ECO:0007669"/>
    <property type="project" value="InterPro"/>
</dbReference>
<proteinExistence type="predicted"/>